<comment type="caution">
    <text evidence="1">The sequence shown here is derived from an EMBL/GenBank/DDBJ whole genome shotgun (WGS) entry which is preliminary data.</text>
</comment>
<evidence type="ECO:0000313" key="1">
    <source>
        <dbReference type="EMBL" id="GAL58946.1"/>
    </source>
</evidence>
<organism evidence="1 2">
    <name type="scientific">Pseudescherichia vulneris NBRC 102420</name>
    <dbReference type="NCBI Taxonomy" id="1115515"/>
    <lineage>
        <taxon>Bacteria</taxon>
        <taxon>Pseudomonadati</taxon>
        <taxon>Pseudomonadota</taxon>
        <taxon>Gammaproteobacteria</taxon>
        <taxon>Enterobacterales</taxon>
        <taxon>Enterobacteriaceae</taxon>
        <taxon>Pseudescherichia</taxon>
    </lineage>
</organism>
<reference evidence="1 2" key="1">
    <citation type="submission" date="2014-09" db="EMBL/GenBank/DDBJ databases">
        <title>Whole genome shotgun sequence of Escherichia vulneris NBRC 102420.</title>
        <authorList>
            <person name="Yoshida Y."/>
            <person name="Hosoyama A."/>
            <person name="Tsuchikane K."/>
            <person name="Ohji S."/>
            <person name="Ichikawa N."/>
            <person name="Kimura A."/>
            <person name="Yamazoe A."/>
            <person name="Ezaki T."/>
            <person name="Fujita N."/>
        </authorList>
    </citation>
    <scope>NUCLEOTIDE SEQUENCE [LARGE SCALE GENOMIC DNA]</scope>
    <source>
        <strain evidence="1 2">NBRC 102420</strain>
    </source>
</reference>
<dbReference type="OrthoDB" id="6637542at2"/>
<protein>
    <submittedName>
        <fullName evidence="1">Uncharacterized protein</fullName>
    </submittedName>
</protein>
<dbReference type="EMBL" id="BBMZ01000014">
    <property type="protein sequence ID" value="GAL58946.1"/>
    <property type="molecule type" value="Genomic_DNA"/>
</dbReference>
<keyword evidence="2" id="KW-1185">Reference proteome</keyword>
<sequence>MKVLSVSLPEQISQFIKIFKNLLNQLVTGDIPPKNERDLGMARIVIDEWPYELKLGGMIIDAEQAYKNI</sequence>
<accession>A0A090V2B2</accession>
<dbReference type="Proteomes" id="UP000029462">
    <property type="component" value="Unassembled WGS sequence"/>
</dbReference>
<gene>
    <name evidence="1" type="ORF">EV102420_14_00050</name>
</gene>
<dbReference type="AlphaFoldDB" id="A0A090V2B2"/>
<evidence type="ECO:0000313" key="2">
    <source>
        <dbReference type="Proteomes" id="UP000029462"/>
    </source>
</evidence>
<name>A0A090V2B2_PSEVU</name>
<proteinExistence type="predicted"/>
<dbReference type="RefSeq" id="WP_052512366.1">
    <property type="nucleotide sequence ID" value="NZ_BBMZ01000014.1"/>
</dbReference>